<dbReference type="InterPro" id="IPR002048">
    <property type="entry name" value="EF_hand_dom"/>
</dbReference>
<dbReference type="Gene3D" id="1.10.238.10">
    <property type="entry name" value="EF-hand"/>
    <property type="match status" value="1"/>
</dbReference>
<evidence type="ECO:0000313" key="5">
    <source>
        <dbReference type="Proteomes" id="UP000694865"/>
    </source>
</evidence>
<feature type="domain" description="EF-hand" evidence="4">
    <location>
        <begin position="100"/>
        <end position="135"/>
    </location>
</feature>
<dbReference type="CDD" id="cd00051">
    <property type="entry name" value="EFh"/>
    <property type="match status" value="1"/>
</dbReference>
<proteinExistence type="predicted"/>
<evidence type="ECO:0000313" key="6">
    <source>
        <dbReference type="RefSeq" id="XP_002736056.1"/>
    </source>
</evidence>
<keyword evidence="1" id="KW-0106">Calcium</keyword>
<dbReference type="InterPro" id="IPR011992">
    <property type="entry name" value="EF-hand-dom_pair"/>
</dbReference>
<keyword evidence="3" id="KW-0732">Signal</keyword>
<evidence type="ECO:0000256" key="3">
    <source>
        <dbReference type="SAM" id="SignalP"/>
    </source>
</evidence>
<dbReference type="GeneID" id="100371314"/>
<name>A0ABM0GS06_SACKO</name>
<evidence type="ECO:0000256" key="1">
    <source>
        <dbReference type="ARBA" id="ARBA00022837"/>
    </source>
</evidence>
<sequence>MSRWGSVVLLGICFIVVVISEDEEKDPILKREPDISEVPKTGNDVIYDDFEPPYPFEGHIPDVAEVGHFEAINLPTTFETYDIDSNGHVNLTELALATETKEEDAQKPFDDADLNGDGVLDEDEFKKAPWAFEPYSQ</sequence>
<evidence type="ECO:0000259" key="4">
    <source>
        <dbReference type="PROSITE" id="PS50222"/>
    </source>
</evidence>
<feature type="chain" id="PRO_5045788655" evidence="3">
    <location>
        <begin position="21"/>
        <end position="137"/>
    </location>
</feature>
<dbReference type="InterPro" id="IPR018247">
    <property type="entry name" value="EF_Hand_1_Ca_BS"/>
</dbReference>
<dbReference type="PROSITE" id="PS50222">
    <property type="entry name" value="EF_HAND_2"/>
    <property type="match status" value="1"/>
</dbReference>
<feature type="region of interest" description="Disordered" evidence="2">
    <location>
        <begin position="99"/>
        <end position="120"/>
    </location>
</feature>
<organism evidence="5 6">
    <name type="scientific">Saccoglossus kowalevskii</name>
    <name type="common">Acorn worm</name>
    <dbReference type="NCBI Taxonomy" id="10224"/>
    <lineage>
        <taxon>Eukaryota</taxon>
        <taxon>Metazoa</taxon>
        <taxon>Hemichordata</taxon>
        <taxon>Enteropneusta</taxon>
        <taxon>Harrimaniidae</taxon>
        <taxon>Saccoglossus</taxon>
    </lineage>
</organism>
<feature type="compositionally biased region" description="Acidic residues" evidence="2">
    <location>
        <begin position="111"/>
        <end position="120"/>
    </location>
</feature>
<keyword evidence="5" id="KW-1185">Reference proteome</keyword>
<dbReference type="PROSITE" id="PS00018">
    <property type="entry name" value="EF_HAND_1"/>
    <property type="match status" value="1"/>
</dbReference>
<dbReference type="RefSeq" id="XP_002736056.1">
    <property type="nucleotide sequence ID" value="XM_002736010.2"/>
</dbReference>
<evidence type="ECO:0000256" key="2">
    <source>
        <dbReference type="SAM" id="MobiDB-lite"/>
    </source>
</evidence>
<protein>
    <submittedName>
        <fullName evidence="6">Uncharacterized protein LOC100371314</fullName>
    </submittedName>
</protein>
<dbReference type="Pfam" id="PF13499">
    <property type="entry name" value="EF-hand_7"/>
    <property type="match status" value="1"/>
</dbReference>
<reference evidence="6" key="1">
    <citation type="submission" date="2025-08" db="UniProtKB">
        <authorList>
            <consortium name="RefSeq"/>
        </authorList>
    </citation>
    <scope>IDENTIFICATION</scope>
    <source>
        <tissue evidence="6">Testes</tissue>
    </source>
</reference>
<dbReference type="SUPFAM" id="SSF47473">
    <property type="entry name" value="EF-hand"/>
    <property type="match status" value="1"/>
</dbReference>
<feature type="compositionally biased region" description="Basic and acidic residues" evidence="2">
    <location>
        <begin position="99"/>
        <end position="110"/>
    </location>
</feature>
<feature type="signal peptide" evidence="3">
    <location>
        <begin position="1"/>
        <end position="20"/>
    </location>
</feature>
<accession>A0ABM0GS06</accession>
<dbReference type="Proteomes" id="UP000694865">
    <property type="component" value="Unplaced"/>
</dbReference>
<gene>
    <name evidence="6" type="primary">LOC100371314</name>
</gene>